<dbReference type="AlphaFoldDB" id="A0A5C5YLR5"/>
<organism evidence="2 3">
    <name type="scientific">Novipirellula herctigrandis</name>
    <dbReference type="NCBI Taxonomy" id="2527986"/>
    <lineage>
        <taxon>Bacteria</taxon>
        <taxon>Pseudomonadati</taxon>
        <taxon>Planctomycetota</taxon>
        <taxon>Planctomycetia</taxon>
        <taxon>Pirellulales</taxon>
        <taxon>Pirellulaceae</taxon>
        <taxon>Novipirellula</taxon>
    </lineage>
</organism>
<evidence type="ECO:0000313" key="3">
    <source>
        <dbReference type="Proteomes" id="UP000315010"/>
    </source>
</evidence>
<dbReference type="OrthoDB" id="286001at2"/>
<name>A0A5C5YLR5_9BACT</name>
<gene>
    <name evidence="2" type="ORF">CA13_73590</name>
</gene>
<evidence type="ECO:0000313" key="2">
    <source>
        <dbReference type="EMBL" id="TWT75786.1"/>
    </source>
</evidence>
<reference evidence="2 3" key="1">
    <citation type="submission" date="2019-02" db="EMBL/GenBank/DDBJ databases">
        <title>Deep-cultivation of Planctomycetes and their phenomic and genomic characterization uncovers novel biology.</title>
        <authorList>
            <person name="Wiegand S."/>
            <person name="Jogler M."/>
            <person name="Boedeker C."/>
            <person name="Pinto D."/>
            <person name="Vollmers J."/>
            <person name="Rivas-Marin E."/>
            <person name="Kohn T."/>
            <person name="Peeters S.H."/>
            <person name="Heuer A."/>
            <person name="Rast P."/>
            <person name="Oberbeckmann S."/>
            <person name="Bunk B."/>
            <person name="Jeske O."/>
            <person name="Meyerdierks A."/>
            <person name="Storesund J.E."/>
            <person name="Kallscheuer N."/>
            <person name="Luecker S."/>
            <person name="Lage O.M."/>
            <person name="Pohl T."/>
            <person name="Merkel B.J."/>
            <person name="Hornburger P."/>
            <person name="Mueller R.-W."/>
            <person name="Bruemmer F."/>
            <person name="Labrenz M."/>
            <person name="Spormann A.M."/>
            <person name="Op Den Camp H."/>
            <person name="Overmann J."/>
            <person name="Amann R."/>
            <person name="Jetten M.S.M."/>
            <person name="Mascher T."/>
            <person name="Medema M.H."/>
            <person name="Devos D.P."/>
            <person name="Kaster A.-K."/>
            <person name="Ovreas L."/>
            <person name="Rohde M."/>
            <person name="Galperin M.Y."/>
            <person name="Jogler C."/>
        </authorList>
    </citation>
    <scope>NUCLEOTIDE SEQUENCE [LARGE SCALE GENOMIC DNA]</scope>
    <source>
        <strain evidence="2 3">CA13</strain>
    </source>
</reference>
<dbReference type="EMBL" id="SJPJ01000003">
    <property type="protein sequence ID" value="TWT75786.1"/>
    <property type="molecule type" value="Genomic_DNA"/>
</dbReference>
<proteinExistence type="predicted"/>
<protein>
    <submittedName>
        <fullName evidence="2">Uncharacterized protein</fullName>
    </submittedName>
</protein>
<comment type="caution">
    <text evidence="2">The sequence shown here is derived from an EMBL/GenBank/DDBJ whole genome shotgun (WGS) entry which is preliminary data.</text>
</comment>
<accession>A0A5C5YLR5</accession>
<feature type="region of interest" description="Disordered" evidence="1">
    <location>
        <begin position="100"/>
        <end position="121"/>
    </location>
</feature>
<keyword evidence="3" id="KW-1185">Reference proteome</keyword>
<dbReference type="Proteomes" id="UP000315010">
    <property type="component" value="Unassembled WGS sequence"/>
</dbReference>
<evidence type="ECO:0000256" key="1">
    <source>
        <dbReference type="SAM" id="MobiDB-lite"/>
    </source>
</evidence>
<feature type="compositionally biased region" description="Polar residues" evidence="1">
    <location>
        <begin position="111"/>
        <end position="121"/>
    </location>
</feature>
<sequence>MLQAIKTFFRERGIAKRNEVIRSAFADKRVLSSFIAKDVRREIKLVDIEEIESGFVVAQIRTNNILYMCNKLADEQHFSEPQRIAIDKIWEWTGQSWGGLPDGTSIADGVQSDSPSPLNDG</sequence>